<reference evidence="2 3" key="1">
    <citation type="journal article" date="2022" name="Nat. Genet.">
        <title>Improved pea reference genome and pan-genome highlight genomic features and evolutionary characteristics.</title>
        <authorList>
            <person name="Yang T."/>
            <person name="Liu R."/>
            <person name="Luo Y."/>
            <person name="Hu S."/>
            <person name="Wang D."/>
            <person name="Wang C."/>
            <person name="Pandey M.K."/>
            <person name="Ge S."/>
            <person name="Xu Q."/>
            <person name="Li N."/>
            <person name="Li G."/>
            <person name="Huang Y."/>
            <person name="Saxena R.K."/>
            <person name="Ji Y."/>
            <person name="Li M."/>
            <person name="Yan X."/>
            <person name="He Y."/>
            <person name="Liu Y."/>
            <person name="Wang X."/>
            <person name="Xiang C."/>
            <person name="Varshney R.K."/>
            <person name="Ding H."/>
            <person name="Gao S."/>
            <person name="Zong X."/>
        </authorList>
    </citation>
    <scope>NUCLEOTIDE SEQUENCE [LARGE SCALE GENOMIC DNA]</scope>
    <source>
        <strain evidence="2 3">cv. Zhongwan 6</strain>
    </source>
</reference>
<keyword evidence="3" id="KW-1185">Reference proteome</keyword>
<accession>A0A9D4W0G5</accession>
<organism evidence="2 3">
    <name type="scientific">Pisum sativum</name>
    <name type="common">Garden pea</name>
    <name type="synonym">Lathyrus oleraceus</name>
    <dbReference type="NCBI Taxonomy" id="3888"/>
    <lineage>
        <taxon>Eukaryota</taxon>
        <taxon>Viridiplantae</taxon>
        <taxon>Streptophyta</taxon>
        <taxon>Embryophyta</taxon>
        <taxon>Tracheophyta</taxon>
        <taxon>Spermatophyta</taxon>
        <taxon>Magnoliopsida</taxon>
        <taxon>eudicotyledons</taxon>
        <taxon>Gunneridae</taxon>
        <taxon>Pentapetalae</taxon>
        <taxon>rosids</taxon>
        <taxon>fabids</taxon>
        <taxon>Fabales</taxon>
        <taxon>Fabaceae</taxon>
        <taxon>Papilionoideae</taxon>
        <taxon>50 kb inversion clade</taxon>
        <taxon>NPAAA clade</taxon>
        <taxon>Hologalegina</taxon>
        <taxon>IRL clade</taxon>
        <taxon>Fabeae</taxon>
        <taxon>Lathyrus</taxon>
    </lineage>
</organism>
<keyword evidence="1" id="KW-0175">Coiled coil</keyword>
<dbReference type="AlphaFoldDB" id="A0A9D4W0G5"/>
<sequence length="115" mass="13113">MNIRKNLEDDLVALREKKDQLEDAKNEVVDAILAIRPQYFKNVFNKIHVLKHGFTSKSEKTLDGVRSKMDPNMIADMASLPAEDQQRMASMIDQLQVRDSTMVANFVLACSVEPY</sequence>
<name>A0A9D4W0G5_PEA</name>
<evidence type="ECO:0000313" key="3">
    <source>
        <dbReference type="Proteomes" id="UP001058974"/>
    </source>
</evidence>
<feature type="coiled-coil region" evidence="1">
    <location>
        <begin position="4"/>
        <end position="34"/>
    </location>
</feature>
<protein>
    <submittedName>
        <fullName evidence="2">Uncharacterized protein</fullName>
    </submittedName>
</protein>
<evidence type="ECO:0000313" key="2">
    <source>
        <dbReference type="EMBL" id="KAI5392822.1"/>
    </source>
</evidence>
<proteinExistence type="predicted"/>
<dbReference type="Proteomes" id="UP001058974">
    <property type="component" value="Chromosome 6"/>
</dbReference>
<comment type="caution">
    <text evidence="2">The sequence shown here is derived from an EMBL/GenBank/DDBJ whole genome shotgun (WGS) entry which is preliminary data.</text>
</comment>
<gene>
    <name evidence="2" type="ORF">KIW84_060109</name>
</gene>
<evidence type="ECO:0000256" key="1">
    <source>
        <dbReference type="SAM" id="Coils"/>
    </source>
</evidence>
<dbReference type="EMBL" id="JAMSHJ010000006">
    <property type="protein sequence ID" value="KAI5392822.1"/>
    <property type="molecule type" value="Genomic_DNA"/>
</dbReference>
<dbReference type="Gramene" id="Psat06G0010900-T1">
    <property type="protein sequence ID" value="KAI5392822.1"/>
    <property type="gene ID" value="KIW84_060109"/>
</dbReference>